<name>A0A0D0DJ20_9AGAM</name>
<dbReference type="Proteomes" id="UP000054538">
    <property type="component" value="Unassembled WGS sequence"/>
</dbReference>
<dbReference type="AlphaFoldDB" id="A0A0D0DJ20"/>
<dbReference type="EMBL" id="KN826701">
    <property type="protein sequence ID" value="KIK78125.1"/>
    <property type="molecule type" value="Genomic_DNA"/>
</dbReference>
<evidence type="ECO:0000313" key="3">
    <source>
        <dbReference type="Proteomes" id="UP000054538"/>
    </source>
</evidence>
<organism evidence="2 3">
    <name type="scientific">Paxillus rubicundulus Ve08.2h10</name>
    <dbReference type="NCBI Taxonomy" id="930991"/>
    <lineage>
        <taxon>Eukaryota</taxon>
        <taxon>Fungi</taxon>
        <taxon>Dikarya</taxon>
        <taxon>Basidiomycota</taxon>
        <taxon>Agaricomycotina</taxon>
        <taxon>Agaricomycetes</taxon>
        <taxon>Agaricomycetidae</taxon>
        <taxon>Boletales</taxon>
        <taxon>Paxilineae</taxon>
        <taxon>Paxillaceae</taxon>
        <taxon>Paxillus</taxon>
    </lineage>
</organism>
<feature type="region of interest" description="Disordered" evidence="1">
    <location>
        <begin position="62"/>
        <end position="133"/>
    </location>
</feature>
<evidence type="ECO:0000313" key="2">
    <source>
        <dbReference type="EMBL" id="KIK78125.1"/>
    </source>
</evidence>
<feature type="compositionally biased region" description="Pro residues" evidence="1">
    <location>
        <begin position="72"/>
        <end position="81"/>
    </location>
</feature>
<reference evidence="2 3" key="1">
    <citation type="submission" date="2014-04" db="EMBL/GenBank/DDBJ databases">
        <authorList>
            <consortium name="DOE Joint Genome Institute"/>
            <person name="Kuo A."/>
            <person name="Kohler A."/>
            <person name="Jargeat P."/>
            <person name="Nagy L.G."/>
            <person name="Floudas D."/>
            <person name="Copeland A."/>
            <person name="Barry K.W."/>
            <person name="Cichocki N."/>
            <person name="Veneault-Fourrey C."/>
            <person name="LaButti K."/>
            <person name="Lindquist E.A."/>
            <person name="Lipzen A."/>
            <person name="Lundell T."/>
            <person name="Morin E."/>
            <person name="Murat C."/>
            <person name="Sun H."/>
            <person name="Tunlid A."/>
            <person name="Henrissat B."/>
            <person name="Grigoriev I.V."/>
            <person name="Hibbett D.S."/>
            <person name="Martin F."/>
            <person name="Nordberg H.P."/>
            <person name="Cantor M.N."/>
            <person name="Hua S.X."/>
        </authorList>
    </citation>
    <scope>NUCLEOTIDE SEQUENCE [LARGE SCALE GENOMIC DNA]</scope>
    <source>
        <strain evidence="2 3">Ve08.2h10</strain>
    </source>
</reference>
<feature type="compositionally biased region" description="Low complexity" evidence="1">
    <location>
        <begin position="62"/>
        <end position="71"/>
    </location>
</feature>
<gene>
    <name evidence="2" type="ORF">PAXRUDRAFT_17054</name>
</gene>
<keyword evidence="3" id="KW-1185">Reference proteome</keyword>
<dbReference type="InParanoid" id="A0A0D0DJ20"/>
<evidence type="ECO:0000256" key="1">
    <source>
        <dbReference type="SAM" id="MobiDB-lite"/>
    </source>
</evidence>
<protein>
    <submittedName>
        <fullName evidence="2">Unplaced genomic scaffold scaffold_1879, whole genome shotgun sequence</fullName>
    </submittedName>
</protein>
<accession>A0A0D0DJ20</accession>
<dbReference type="HOGENOM" id="CLU_1907341_0_0_1"/>
<proteinExistence type="predicted"/>
<sequence>MLFSIHPIPSPKTLVPVPTSSDLAANKGKEAKKSCMKAIPGPSVPTPIQAIPAVDPPAATTTAALTGTVSPAPSPSPPDPCLLPTIMNKPTFAPNAKVRERKQTNVQFARADSPLGPPPPPPMLDDGHVQGLK</sequence>
<reference evidence="3" key="2">
    <citation type="submission" date="2015-01" db="EMBL/GenBank/DDBJ databases">
        <title>Evolutionary Origins and Diversification of the Mycorrhizal Mutualists.</title>
        <authorList>
            <consortium name="DOE Joint Genome Institute"/>
            <consortium name="Mycorrhizal Genomics Consortium"/>
            <person name="Kohler A."/>
            <person name="Kuo A."/>
            <person name="Nagy L.G."/>
            <person name="Floudas D."/>
            <person name="Copeland A."/>
            <person name="Barry K.W."/>
            <person name="Cichocki N."/>
            <person name="Veneault-Fourrey C."/>
            <person name="LaButti K."/>
            <person name="Lindquist E.A."/>
            <person name="Lipzen A."/>
            <person name="Lundell T."/>
            <person name="Morin E."/>
            <person name="Murat C."/>
            <person name="Riley R."/>
            <person name="Ohm R."/>
            <person name="Sun H."/>
            <person name="Tunlid A."/>
            <person name="Henrissat B."/>
            <person name="Grigoriev I.V."/>
            <person name="Hibbett D.S."/>
            <person name="Martin F."/>
        </authorList>
    </citation>
    <scope>NUCLEOTIDE SEQUENCE [LARGE SCALE GENOMIC DNA]</scope>
    <source>
        <strain evidence="3">Ve08.2h10</strain>
    </source>
</reference>